<dbReference type="AlphaFoldDB" id="F4CRK5"/>
<proteinExistence type="inferred from homology"/>
<dbReference type="HOGENOM" id="CLU_039613_6_4_11"/>
<accession>F4CRK5</accession>
<organism evidence="6 7">
    <name type="scientific">Pseudonocardia dioxanivorans (strain ATCC 55486 / DSM 44775 / JCM 13855 / CB1190)</name>
    <dbReference type="NCBI Taxonomy" id="675635"/>
    <lineage>
        <taxon>Bacteria</taxon>
        <taxon>Bacillati</taxon>
        <taxon>Actinomycetota</taxon>
        <taxon>Actinomycetes</taxon>
        <taxon>Pseudonocardiales</taxon>
        <taxon>Pseudonocardiaceae</taxon>
        <taxon>Pseudonocardia</taxon>
    </lineage>
</organism>
<reference evidence="6 7" key="1">
    <citation type="journal article" date="2011" name="J. Bacteriol.">
        <title>Genome sequence of the 1,4-dioxane-degrading Pseudonocardia dioxanivorans strain CB1190.</title>
        <authorList>
            <person name="Sales C.M."/>
            <person name="Mahendra S."/>
            <person name="Grostern A."/>
            <person name="Parales R.E."/>
            <person name="Goodwin L.A."/>
            <person name="Woyke T."/>
            <person name="Nolan M."/>
            <person name="Lapidus A."/>
            <person name="Chertkov O."/>
            <person name="Ovchinnikova G."/>
            <person name="Sczyrba A."/>
            <person name="Alvarez-Cohen L."/>
        </authorList>
    </citation>
    <scope>NUCLEOTIDE SEQUENCE [LARGE SCALE GENOMIC DNA]</scope>
    <source>
        <strain evidence="7">ATCC 55486 / DSM 44775 / JCM 13855 / CB1190</strain>
    </source>
</reference>
<dbReference type="FunFam" id="1.10.10.10:FF:000001">
    <property type="entry name" value="LysR family transcriptional regulator"/>
    <property type="match status" value="1"/>
</dbReference>
<dbReference type="Pfam" id="PF00126">
    <property type="entry name" value="HTH_1"/>
    <property type="match status" value="1"/>
</dbReference>
<dbReference type="PRINTS" id="PR00039">
    <property type="entry name" value="HTHLYSR"/>
</dbReference>
<keyword evidence="2" id="KW-0805">Transcription regulation</keyword>
<dbReference type="GO" id="GO:0003677">
    <property type="term" value="F:DNA binding"/>
    <property type="evidence" value="ECO:0007669"/>
    <property type="project" value="UniProtKB-KW"/>
</dbReference>
<dbReference type="PANTHER" id="PTHR30346">
    <property type="entry name" value="TRANSCRIPTIONAL DUAL REGULATOR HCAR-RELATED"/>
    <property type="match status" value="1"/>
</dbReference>
<evidence type="ECO:0000259" key="5">
    <source>
        <dbReference type="PROSITE" id="PS50931"/>
    </source>
</evidence>
<keyword evidence="7" id="KW-1185">Reference proteome</keyword>
<keyword evidence="4" id="KW-0804">Transcription</keyword>
<sequence>MPETGTIITLGVMARIEVRELEYFLAVADTLHFARAADQLGIAPPPLSRAIARLERRLGTALFERSSRRVELTAAGRVFRTEARATLRALDRAVRRAQQTGRGPLRIATPSGTGAGLLREVVRGYVARSGRDAIELVFTRDQVSTVRDGHADVALVCSSADDLTGLQVRHVATEHPVALVPLDHPFAGRPSLTAACLSRDPAYVTEPPPVGLDALIDLVATGQLIAVVGDSALDRLGRHVAAVPVTGLPATDVLLAWPADGPDPRVAGLLDLVRERRSA</sequence>
<dbReference type="STRING" id="675635.Psed_4050"/>
<dbReference type="InterPro" id="IPR005119">
    <property type="entry name" value="LysR_subst-bd"/>
</dbReference>
<dbReference type="InterPro" id="IPR036388">
    <property type="entry name" value="WH-like_DNA-bd_sf"/>
</dbReference>
<evidence type="ECO:0000256" key="1">
    <source>
        <dbReference type="ARBA" id="ARBA00009437"/>
    </source>
</evidence>
<dbReference type="Proteomes" id="UP000007809">
    <property type="component" value="Chromosome"/>
</dbReference>
<evidence type="ECO:0000313" key="7">
    <source>
        <dbReference type="Proteomes" id="UP000007809"/>
    </source>
</evidence>
<feature type="domain" description="HTH lysR-type" evidence="5">
    <location>
        <begin position="16"/>
        <end position="73"/>
    </location>
</feature>
<dbReference type="EMBL" id="CP002593">
    <property type="protein sequence ID" value="AEA26213.1"/>
    <property type="molecule type" value="Genomic_DNA"/>
</dbReference>
<dbReference type="KEGG" id="pdx:Psed_4050"/>
<protein>
    <submittedName>
        <fullName evidence="6">Transcriptional regulator, LysR family</fullName>
    </submittedName>
</protein>
<gene>
    <name evidence="6" type="ordered locus">Psed_4050</name>
</gene>
<name>F4CRK5_PSEUX</name>
<dbReference type="GO" id="GO:0003700">
    <property type="term" value="F:DNA-binding transcription factor activity"/>
    <property type="evidence" value="ECO:0007669"/>
    <property type="project" value="InterPro"/>
</dbReference>
<evidence type="ECO:0000256" key="3">
    <source>
        <dbReference type="ARBA" id="ARBA00023125"/>
    </source>
</evidence>
<keyword evidence="3" id="KW-0238">DNA-binding</keyword>
<evidence type="ECO:0000313" key="6">
    <source>
        <dbReference type="EMBL" id="AEA26213.1"/>
    </source>
</evidence>
<dbReference type="Pfam" id="PF03466">
    <property type="entry name" value="LysR_substrate"/>
    <property type="match status" value="1"/>
</dbReference>
<dbReference type="GO" id="GO:0032993">
    <property type="term" value="C:protein-DNA complex"/>
    <property type="evidence" value="ECO:0007669"/>
    <property type="project" value="TreeGrafter"/>
</dbReference>
<dbReference type="PANTHER" id="PTHR30346:SF0">
    <property type="entry name" value="HCA OPERON TRANSCRIPTIONAL ACTIVATOR HCAR"/>
    <property type="match status" value="1"/>
</dbReference>
<dbReference type="InterPro" id="IPR036390">
    <property type="entry name" value="WH_DNA-bd_sf"/>
</dbReference>
<evidence type="ECO:0000256" key="2">
    <source>
        <dbReference type="ARBA" id="ARBA00023015"/>
    </source>
</evidence>
<dbReference type="Gene3D" id="3.40.190.10">
    <property type="entry name" value="Periplasmic binding protein-like II"/>
    <property type="match status" value="2"/>
</dbReference>
<dbReference type="SUPFAM" id="SSF46785">
    <property type="entry name" value="Winged helix' DNA-binding domain"/>
    <property type="match status" value="1"/>
</dbReference>
<dbReference type="SUPFAM" id="SSF53850">
    <property type="entry name" value="Periplasmic binding protein-like II"/>
    <property type="match status" value="1"/>
</dbReference>
<comment type="similarity">
    <text evidence="1">Belongs to the LysR transcriptional regulatory family.</text>
</comment>
<dbReference type="eggNOG" id="COG0583">
    <property type="taxonomic scope" value="Bacteria"/>
</dbReference>
<dbReference type="Gene3D" id="1.10.10.10">
    <property type="entry name" value="Winged helix-like DNA-binding domain superfamily/Winged helix DNA-binding domain"/>
    <property type="match status" value="1"/>
</dbReference>
<dbReference type="InterPro" id="IPR000847">
    <property type="entry name" value="LysR_HTH_N"/>
</dbReference>
<evidence type="ECO:0000256" key="4">
    <source>
        <dbReference type="ARBA" id="ARBA00023163"/>
    </source>
</evidence>
<dbReference type="PROSITE" id="PS50931">
    <property type="entry name" value="HTH_LYSR"/>
    <property type="match status" value="1"/>
</dbReference>